<keyword evidence="4" id="KW-1185">Reference proteome</keyword>
<dbReference type="InterPro" id="IPR001296">
    <property type="entry name" value="Glyco_trans_1"/>
</dbReference>
<dbReference type="EMBL" id="AJTX02000007">
    <property type="protein sequence ID" value="KKI98600.1"/>
    <property type="molecule type" value="Genomic_DNA"/>
</dbReference>
<evidence type="ECO:0008006" key="5">
    <source>
        <dbReference type="Google" id="ProtNLM"/>
    </source>
</evidence>
<reference evidence="3" key="1">
    <citation type="submission" date="2012-04" db="EMBL/GenBank/DDBJ databases">
        <authorList>
            <person name="Borisov I.G."/>
            <person name="Ivanikova N.V."/>
            <person name="Pinevich A.V."/>
        </authorList>
    </citation>
    <scope>NUCLEOTIDE SEQUENCE</scope>
    <source>
        <strain evidence="3">CALU 1027</strain>
    </source>
</reference>
<dbReference type="Proteomes" id="UP000034681">
    <property type="component" value="Unassembled WGS sequence"/>
</dbReference>
<feature type="domain" description="Glycosyl transferase family 1" evidence="1">
    <location>
        <begin position="215"/>
        <end position="382"/>
    </location>
</feature>
<dbReference type="PANTHER" id="PTHR45947">
    <property type="entry name" value="SULFOQUINOVOSYL TRANSFERASE SQD2"/>
    <property type="match status" value="1"/>
</dbReference>
<dbReference type="Gene3D" id="3.40.50.2000">
    <property type="entry name" value="Glycogen Phosphorylase B"/>
    <property type="match status" value="2"/>
</dbReference>
<protein>
    <recommendedName>
        <fullName evidence="5">Glycosyl transferase family 1</fullName>
    </recommendedName>
</protein>
<dbReference type="RefSeq" id="WP_017712041.1">
    <property type="nucleotide sequence ID" value="NZ_KB235936.1"/>
</dbReference>
<gene>
    <name evidence="3" type="ORF">PROH_17080</name>
</gene>
<evidence type="ECO:0000313" key="4">
    <source>
        <dbReference type="Proteomes" id="UP000034681"/>
    </source>
</evidence>
<dbReference type="InterPro" id="IPR050194">
    <property type="entry name" value="Glycosyltransferase_grp1"/>
</dbReference>
<feature type="domain" description="Glycosyltransferase subfamily 4-like N-terminal" evidence="2">
    <location>
        <begin position="33"/>
        <end position="202"/>
    </location>
</feature>
<comment type="caution">
    <text evidence="3">The sequence shown here is derived from an EMBL/GenBank/DDBJ whole genome shotgun (WGS) entry which is preliminary data.</text>
</comment>
<evidence type="ECO:0000259" key="1">
    <source>
        <dbReference type="Pfam" id="PF00534"/>
    </source>
</evidence>
<evidence type="ECO:0000259" key="2">
    <source>
        <dbReference type="Pfam" id="PF13579"/>
    </source>
</evidence>
<name>A0A0M2PPV9_PROHO</name>
<evidence type="ECO:0000313" key="3">
    <source>
        <dbReference type="EMBL" id="KKI98600.1"/>
    </source>
</evidence>
<dbReference type="GO" id="GO:0016757">
    <property type="term" value="F:glycosyltransferase activity"/>
    <property type="evidence" value="ECO:0007669"/>
    <property type="project" value="InterPro"/>
</dbReference>
<dbReference type="PANTHER" id="PTHR45947:SF3">
    <property type="entry name" value="SULFOQUINOVOSYL TRANSFERASE SQD2"/>
    <property type="match status" value="1"/>
</dbReference>
<organism evidence="3 4">
    <name type="scientific">Prochlorothrix hollandica PCC 9006 = CALU 1027</name>
    <dbReference type="NCBI Taxonomy" id="317619"/>
    <lineage>
        <taxon>Bacteria</taxon>
        <taxon>Bacillati</taxon>
        <taxon>Cyanobacteriota</taxon>
        <taxon>Cyanophyceae</taxon>
        <taxon>Prochlorotrichales</taxon>
        <taxon>Prochlorotrichaceae</taxon>
        <taxon>Prochlorothrix</taxon>
    </lineage>
</organism>
<dbReference type="Pfam" id="PF13579">
    <property type="entry name" value="Glyco_trans_4_4"/>
    <property type="match status" value="1"/>
</dbReference>
<accession>A0A0M2PPV9</accession>
<proteinExistence type="predicted"/>
<dbReference type="eggNOG" id="COG0297">
    <property type="taxonomic scope" value="Bacteria"/>
</dbReference>
<dbReference type="AlphaFoldDB" id="A0A0M2PPV9"/>
<dbReference type="Pfam" id="PF00534">
    <property type="entry name" value="Glycos_transf_1"/>
    <property type="match status" value="1"/>
</dbReference>
<dbReference type="STRING" id="317619.GCA_000332315_01509"/>
<sequence length="428" mass="46555">MSKMSRQPIAFFSLAADPAGALDAGKTPPEVYYLRQLGESLAKVGWQVDIFTAQRSPSQETQVQHSEHCRTVRLPGLSAEALASLSTTVNPPIWGEFSAAYQTFQAKAGSNYPVIHTSDWISAQWGLQLKQTSHVQWVHTAYATVVDGVTVAESSHAPQMRQTVEEQVWTTADRIIVTVPPESQTQLWPFPSTAAVEVIPCGTNTQHFHGIPQAKARETLGLPPHQAVVLYVGQFAPHKGLATLAEAAALLQADHVDFRLILAGEEVRQGLQERDRVQQLIRDRHLVARTEFAGYIPHDQLPLYYAAADVCVIPSYYEPFGWVAIEAMACGTPVVASRVGGLALTIAHEDTGLLVPPQDAEALAKGIQRVLADPTWAASLGQSSTDRAEQLFSWGCVAAQFSDLYRRLLAQSLMGQEATTTSSLSSVP</sequence>
<dbReference type="SUPFAM" id="SSF53756">
    <property type="entry name" value="UDP-Glycosyltransferase/glycogen phosphorylase"/>
    <property type="match status" value="1"/>
</dbReference>
<dbReference type="InterPro" id="IPR028098">
    <property type="entry name" value="Glyco_trans_4-like_N"/>
</dbReference>